<evidence type="ECO:0000313" key="2">
    <source>
        <dbReference type="Proteomes" id="UP000247903"/>
    </source>
</evidence>
<dbReference type="Proteomes" id="UP000247903">
    <property type="component" value="Unassembled WGS sequence"/>
</dbReference>
<reference evidence="1 2" key="1">
    <citation type="submission" date="2018-05" db="EMBL/GenBank/DDBJ databases">
        <title>Flavobacterium sp. strain IMCC34759, incomplete genome.</title>
        <authorList>
            <person name="Joung Y."/>
            <person name="Cho J."/>
        </authorList>
    </citation>
    <scope>NUCLEOTIDE SEQUENCE [LARGE SCALE GENOMIC DNA]</scope>
    <source>
        <strain evidence="1 2">IMCC34759</strain>
    </source>
</reference>
<dbReference type="OrthoDB" id="9152211at2"/>
<name>A0A2V4BIZ1_9FLAO</name>
<comment type="caution">
    <text evidence="1">The sequence shown here is derived from an EMBL/GenBank/DDBJ whole genome shotgun (WGS) entry which is preliminary data.</text>
</comment>
<gene>
    <name evidence="1" type="ORF">DMB65_20630</name>
</gene>
<dbReference type="EMBL" id="QJHK01000029">
    <property type="protein sequence ID" value="PXY38869.1"/>
    <property type="molecule type" value="Genomic_DNA"/>
</dbReference>
<evidence type="ECO:0008006" key="3">
    <source>
        <dbReference type="Google" id="ProtNLM"/>
    </source>
</evidence>
<proteinExistence type="predicted"/>
<dbReference type="AlphaFoldDB" id="A0A2V4BIZ1"/>
<accession>A0A2V4BIZ1</accession>
<evidence type="ECO:0000313" key="1">
    <source>
        <dbReference type="EMBL" id="PXY38869.1"/>
    </source>
</evidence>
<dbReference type="RefSeq" id="WP_110308518.1">
    <property type="nucleotide sequence ID" value="NZ_QJHK01000029.1"/>
</dbReference>
<organism evidence="1 2">
    <name type="scientific">Flavobacterium cheongpyeongense</name>
    <dbReference type="NCBI Taxonomy" id="2212651"/>
    <lineage>
        <taxon>Bacteria</taxon>
        <taxon>Pseudomonadati</taxon>
        <taxon>Bacteroidota</taxon>
        <taxon>Flavobacteriia</taxon>
        <taxon>Flavobacteriales</taxon>
        <taxon>Flavobacteriaceae</taxon>
        <taxon>Flavobacterium</taxon>
    </lineage>
</organism>
<keyword evidence="2" id="KW-1185">Reference proteome</keyword>
<protein>
    <recommendedName>
        <fullName evidence="3">HhH-GPD domain-containing protein</fullName>
    </recommendedName>
</protein>
<sequence length="258" mass="30098">MTKQYKPWRLTWEIDSALIDSVKKFYSKHENNTFVKIRKKRNIEKQDLNLTKEFLWQTLIICLLTSQQKSGPNSRVSLFCGTKPFPLSLNFCVENLDILEIEAQKVLQNFGGLRRSTIIAEHLKENLQTLIGNNWEILSHIDTESTLKTEKEIELFLVQNIQKQIKGFGPKQSRNFLQILGLTKYEIPLDSRISDWLNKFNFPIKLNAAGLSDPYFYQFISEGIQNLCEKAEIYPCLLDAAIFSSYDKDEWTEENSIF</sequence>